<accession>A0ABV6K227</accession>
<evidence type="ECO:0000256" key="5">
    <source>
        <dbReference type="ARBA" id="ARBA00022801"/>
    </source>
</evidence>
<keyword evidence="10" id="KW-1133">Transmembrane helix</keyword>
<keyword evidence="1" id="KW-0121">Carboxypeptidase</keyword>
<evidence type="ECO:0000256" key="9">
    <source>
        <dbReference type="SAM" id="MobiDB-lite"/>
    </source>
</evidence>
<dbReference type="PANTHER" id="PTHR32282:SF29">
    <property type="entry name" value="PENICILLIN-BINDING PROTEIN 1A"/>
    <property type="match status" value="1"/>
</dbReference>
<keyword evidence="5" id="KW-0378">Hydrolase</keyword>
<feature type="domain" description="Glycosyl transferase family 51" evidence="12">
    <location>
        <begin position="77"/>
        <end position="254"/>
    </location>
</feature>
<name>A0ABV6K227_9LACO</name>
<dbReference type="InterPro" id="IPR012338">
    <property type="entry name" value="Beta-lactam/transpept-like"/>
</dbReference>
<evidence type="ECO:0000256" key="3">
    <source>
        <dbReference type="ARBA" id="ARBA00022676"/>
    </source>
</evidence>
<proteinExistence type="predicted"/>
<dbReference type="InterPro" id="IPR050396">
    <property type="entry name" value="Glycosyltr_51/Transpeptidase"/>
</dbReference>
<keyword evidence="6" id="KW-0511">Multifunctional enzyme</keyword>
<evidence type="ECO:0000259" key="11">
    <source>
        <dbReference type="Pfam" id="PF00905"/>
    </source>
</evidence>
<feature type="compositionally biased region" description="Low complexity" evidence="9">
    <location>
        <begin position="738"/>
        <end position="757"/>
    </location>
</feature>
<dbReference type="InterPro" id="IPR036950">
    <property type="entry name" value="PBP_transglycosylase"/>
</dbReference>
<feature type="transmembrane region" description="Helical" evidence="10">
    <location>
        <begin position="29"/>
        <end position="51"/>
    </location>
</feature>
<dbReference type="Gene3D" id="1.10.3810.10">
    <property type="entry name" value="Biosynthetic peptidoglycan transglycosylase-like"/>
    <property type="match status" value="1"/>
</dbReference>
<dbReference type="InterPro" id="IPR001460">
    <property type="entry name" value="PCN-bd_Tpept"/>
</dbReference>
<dbReference type="Gene3D" id="3.40.710.10">
    <property type="entry name" value="DD-peptidase/beta-lactamase superfamily"/>
    <property type="match status" value="1"/>
</dbReference>
<dbReference type="SUPFAM" id="SSF56601">
    <property type="entry name" value="beta-lactamase/transpeptidase-like"/>
    <property type="match status" value="1"/>
</dbReference>
<sequence>MAGNNSQNSRVARNHKKPRSPQRHWIKKILLALLALFVIGLLSGTALFFYYAKDSGTVTESDLKAENATKIYDANNELVTTLGASNRKYVKSSQIPSTLKKAVVSIEDRRFYKHKGVDYYRIIGAALGNIKGSSLGMQGGSTLTMQLIKLSKFSTKASDRTLRVKAQEAWLAVNVEKHYTKSQILEFYINKVYMGNGIYGMGTAAHYYYNKSLKDLNLSQLALLAGMPQSPTYYDPTSYPKYAESRRNTVLQAMYDNKEITKAQQTAAENVGIKSGLTSAGHAQLNSQHKNAKVADAYIKEVLTDLESKGYDPYKYSLKVYTNLNMNAQRRLYDIANTSKYVTYPNNRFQLGVSVVNSYTGKISAMIGGRKHTNTTYGFNRAVRKDRSNASTMKPILDYGPAIEYNNWPTYKTVEDTKYNYPGTNNAVNDFDNKTLGSMTMREALVQSRNIPAVKTLETVGLSRAKTFANSLGMGLKKVYYANAIGAEVSSLQVAGAYAAFANGGTYHKPYYISKITAQDGTTTNYDSKGTRVMKQSTAYMITDMLKGVINSASGTGTTARISGVYQAGKTGTDGYDSRYKHRVPSGADVDSWMAGYTKNYSVSVWTGYDNPNDFSEVNYIDSSTAKISQNIYREMMTYLQEHAPNSDWTKPSSVATTTRNGIQELYLVGHVFSDATSSSQSSSTASSHSTTSHSQSASSSSRKESSEASSSSESSEESSSSSEESESSSSHEESSSEEQSSSSEAASSSHESSSTAPAEDQQDKQD</sequence>
<feature type="compositionally biased region" description="Low complexity" evidence="9">
    <location>
        <begin position="708"/>
        <end position="723"/>
    </location>
</feature>
<dbReference type="InterPro" id="IPR023346">
    <property type="entry name" value="Lysozyme-like_dom_sf"/>
</dbReference>
<keyword evidence="14" id="KW-1185">Reference proteome</keyword>
<feature type="compositionally biased region" description="Polar residues" evidence="9">
    <location>
        <begin position="1"/>
        <end position="11"/>
    </location>
</feature>
<dbReference type="Proteomes" id="UP001589855">
    <property type="component" value="Unassembled WGS sequence"/>
</dbReference>
<keyword evidence="4" id="KW-0808">Transferase</keyword>
<evidence type="ECO:0000256" key="7">
    <source>
        <dbReference type="ARBA" id="ARBA00034000"/>
    </source>
</evidence>
<feature type="domain" description="Penicillin-binding protein transpeptidase" evidence="11">
    <location>
        <begin position="353"/>
        <end position="637"/>
    </location>
</feature>
<comment type="catalytic activity">
    <reaction evidence="8">
        <text>[GlcNAc-(1-&gt;4)-Mur2Ac(oyl-L-Ala-gamma-D-Glu-L-Lys-D-Ala-D-Ala)](n)-di-trans,octa-cis-undecaprenyl diphosphate + beta-D-GlcNAc-(1-&gt;4)-Mur2Ac(oyl-L-Ala-gamma-D-Glu-L-Lys-D-Ala-D-Ala)-di-trans,octa-cis-undecaprenyl diphosphate = [GlcNAc-(1-&gt;4)-Mur2Ac(oyl-L-Ala-gamma-D-Glu-L-Lys-D-Ala-D-Ala)](n+1)-di-trans,octa-cis-undecaprenyl diphosphate + di-trans,octa-cis-undecaprenyl diphosphate + H(+)</text>
        <dbReference type="Rhea" id="RHEA:23708"/>
        <dbReference type="Rhea" id="RHEA-COMP:9602"/>
        <dbReference type="Rhea" id="RHEA-COMP:9603"/>
        <dbReference type="ChEBI" id="CHEBI:15378"/>
        <dbReference type="ChEBI" id="CHEBI:58405"/>
        <dbReference type="ChEBI" id="CHEBI:60033"/>
        <dbReference type="ChEBI" id="CHEBI:78435"/>
        <dbReference type="EC" id="2.4.99.28"/>
    </reaction>
</comment>
<dbReference type="InterPro" id="IPR001264">
    <property type="entry name" value="Glyco_trans_51"/>
</dbReference>
<comment type="catalytic activity">
    <reaction evidence="7">
        <text>Preferential cleavage: (Ac)2-L-Lys-D-Ala-|-D-Ala. Also transpeptidation of peptidyl-alanyl moieties that are N-acyl substituents of D-alanine.</text>
        <dbReference type="EC" id="3.4.16.4"/>
    </reaction>
</comment>
<evidence type="ECO:0000256" key="2">
    <source>
        <dbReference type="ARBA" id="ARBA00022670"/>
    </source>
</evidence>
<dbReference type="RefSeq" id="WP_137646093.1">
    <property type="nucleotide sequence ID" value="NZ_BAABRM010000036.1"/>
</dbReference>
<evidence type="ECO:0000256" key="1">
    <source>
        <dbReference type="ARBA" id="ARBA00022645"/>
    </source>
</evidence>
<dbReference type="Pfam" id="PF00905">
    <property type="entry name" value="Transpeptidase"/>
    <property type="match status" value="1"/>
</dbReference>
<evidence type="ECO:0000256" key="4">
    <source>
        <dbReference type="ARBA" id="ARBA00022679"/>
    </source>
</evidence>
<feature type="region of interest" description="Disordered" evidence="9">
    <location>
        <begin position="1"/>
        <end position="20"/>
    </location>
</feature>
<evidence type="ECO:0000313" key="13">
    <source>
        <dbReference type="EMBL" id="MFC0423523.1"/>
    </source>
</evidence>
<feature type="compositionally biased region" description="Low complexity" evidence="9">
    <location>
        <begin position="677"/>
        <end position="701"/>
    </location>
</feature>
<keyword evidence="2" id="KW-0645">Protease</keyword>
<dbReference type="Pfam" id="PF00912">
    <property type="entry name" value="Transgly"/>
    <property type="match status" value="1"/>
</dbReference>
<gene>
    <name evidence="13" type="ORF">ACFFGS_05230</name>
</gene>
<protein>
    <submittedName>
        <fullName evidence="13">Transglycosylase domain-containing protein</fullName>
    </submittedName>
</protein>
<feature type="region of interest" description="Disordered" evidence="9">
    <location>
        <begin position="677"/>
        <end position="767"/>
    </location>
</feature>
<keyword evidence="3" id="KW-0328">Glycosyltransferase</keyword>
<evidence type="ECO:0000313" key="14">
    <source>
        <dbReference type="Proteomes" id="UP001589855"/>
    </source>
</evidence>
<dbReference type="SUPFAM" id="SSF53955">
    <property type="entry name" value="Lysozyme-like"/>
    <property type="match status" value="1"/>
</dbReference>
<organism evidence="13 14">
    <name type="scientific">Lactiplantibacillus plajomi</name>
    <dbReference type="NCBI Taxonomy" id="1457217"/>
    <lineage>
        <taxon>Bacteria</taxon>
        <taxon>Bacillati</taxon>
        <taxon>Bacillota</taxon>
        <taxon>Bacilli</taxon>
        <taxon>Lactobacillales</taxon>
        <taxon>Lactobacillaceae</taxon>
        <taxon>Lactiplantibacillus</taxon>
    </lineage>
</organism>
<evidence type="ECO:0000259" key="12">
    <source>
        <dbReference type="Pfam" id="PF00912"/>
    </source>
</evidence>
<dbReference type="EMBL" id="JBHLUK010000052">
    <property type="protein sequence ID" value="MFC0423523.1"/>
    <property type="molecule type" value="Genomic_DNA"/>
</dbReference>
<dbReference type="PANTHER" id="PTHR32282">
    <property type="entry name" value="BINDING PROTEIN TRANSPEPTIDASE, PUTATIVE-RELATED"/>
    <property type="match status" value="1"/>
</dbReference>
<keyword evidence="10" id="KW-0472">Membrane</keyword>
<comment type="caution">
    <text evidence="13">The sequence shown here is derived from an EMBL/GenBank/DDBJ whole genome shotgun (WGS) entry which is preliminary data.</text>
</comment>
<keyword evidence="10" id="KW-0812">Transmembrane</keyword>
<evidence type="ECO:0000256" key="8">
    <source>
        <dbReference type="ARBA" id="ARBA00049902"/>
    </source>
</evidence>
<reference evidence="13 14" key="1">
    <citation type="submission" date="2024-09" db="EMBL/GenBank/DDBJ databases">
        <authorList>
            <person name="Sun Q."/>
            <person name="Mori K."/>
        </authorList>
    </citation>
    <scope>NUCLEOTIDE SEQUENCE [LARGE SCALE GENOMIC DNA]</scope>
    <source>
        <strain evidence="13 14">TBRC 4575</strain>
    </source>
</reference>
<evidence type="ECO:0000256" key="10">
    <source>
        <dbReference type="SAM" id="Phobius"/>
    </source>
</evidence>
<evidence type="ECO:0000256" key="6">
    <source>
        <dbReference type="ARBA" id="ARBA00023268"/>
    </source>
</evidence>